<sequence length="72" mass="8119">MTAAHDQLNVQYDPASRTALLQYGSRSTVLRDLPTREAAEAAARRFAITNWGYFDGAHERNRPRDDPFTSHG</sequence>
<dbReference type="OrthoDB" id="8456593at2"/>
<gene>
    <name evidence="1" type="ORF">C7449_10565</name>
</gene>
<keyword evidence="2" id="KW-1185">Reference proteome</keyword>
<dbReference type="AlphaFoldDB" id="A0A2T5B5A2"/>
<evidence type="ECO:0000313" key="2">
    <source>
        <dbReference type="Proteomes" id="UP000241247"/>
    </source>
</evidence>
<evidence type="ECO:0000313" key="1">
    <source>
        <dbReference type="EMBL" id="PTM94166.1"/>
    </source>
</evidence>
<dbReference type="Proteomes" id="UP000241247">
    <property type="component" value="Unassembled WGS sequence"/>
</dbReference>
<dbReference type="RefSeq" id="WP_108003285.1">
    <property type="nucleotide sequence ID" value="NZ_JBHEEX010000003.1"/>
</dbReference>
<protein>
    <submittedName>
        <fullName evidence="1">Uncharacterized protein</fullName>
    </submittedName>
</protein>
<dbReference type="EMBL" id="PZZZ01000005">
    <property type="protein sequence ID" value="PTM94166.1"/>
    <property type="molecule type" value="Genomic_DNA"/>
</dbReference>
<comment type="caution">
    <text evidence="1">The sequence shown here is derived from an EMBL/GenBank/DDBJ whole genome shotgun (WGS) entry which is preliminary data.</text>
</comment>
<proteinExistence type="predicted"/>
<name>A0A2T5B5A2_MYCDI</name>
<organism evidence="1 2">
    <name type="scientific">Mycoplana dimorpha</name>
    <dbReference type="NCBI Taxonomy" id="28320"/>
    <lineage>
        <taxon>Bacteria</taxon>
        <taxon>Pseudomonadati</taxon>
        <taxon>Pseudomonadota</taxon>
        <taxon>Alphaproteobacteria</taxon>
        <taxon>Hyphomicrobiales</taxon>
        <taxon>Rhizobiaceae</taxon>
        <taxon>Mycoplana</taxon>
    </lineage>
</organism>
<reference evidence="1 2" key="1">
    <citation type="submission" date="2018-04" db="EMBL/GenBank/DDBJ databases">
        <title>Genomic Encyclopedia of Type Strains, Phase IV (KMG-IV): sequencing the most valuable type-strain genomes for metagenomic binning, comparative biology and taxonomic classification.</title>
        <authorList>
            <person name="Goeker M."/>
        </authorList>
    </citation>
    <scope>NUCLEOTIDE SEQUENCE [LARGE SCALE GENOMIC DNA]</scope>
    <source>
        <strain evidence="1 2">DSM 7138</strain>
    </source>
</reference>
<accession>A0A2T5B5A2</accession>